<dbReference type="PROSITE" id="PS01187">
    <property type="entry name" value="EGF_CA"/>
    <property type="match status" value="1"/>
</dbReference>
<keyword evidence="4" id="KW-0732">Signal</keyword>
<comment type="subcellular location">
    <subcellularLocation>
        <location evidence="1">Secreted</location>
    </subcellularLocation>
</comment>
<evidence type="ECO:0000256" key="6">
    <source>
        <dbReference type="ARBA" id="ARBA00023157"/>
    </source>
</evidence>
<keyword evidence="2" id="KW-0964">Secreted</keyword>
<dbReference type="InterPro" id="IPR001881">
    <property type="entry name" value="EGF-like_Ca-bd_dom"/>
</dbReference>
<dbReference type="GO" id="GO:0005576">
    <property type="term" value="C:extracellular region"/>
    <property type="evidence" value="ECO:0007669"/>
    <property type="project" value="UniProtKB-SubCell"/>
</dbReference>
<keyword evidence="3" id="KW-0245">EGF-like domain</keyword>
<dbReference type="FunFam" id="2.10.25.10:FF:000240">
    <property type="entry name" value="Vitamin K-dependent protein S"/>
    <property type="match status" value="1"/>
</dbReference>
<feature type="domain" description="EGF-like calcium-binding" evidence="8">
    <location>
        <begin position="45"/>
        <end position="84"/>
    </location>
</feature>
<organism evidence="10 11">
    <name type="scientific">Amphimedon queenslandica</name>
    <name type="common">Sponge</name>
    <dbReference type="NCBI Taxonomy" id="400682"/>
    <lineage>
        <taxon>Eukaryota</taxon>
        <taxon>Metazoa</taxon>
        <taxon>Porifera</taxon>
        <taxon>Demospongiae</taxon>
        <taxon>Heteroscleromorpha</taxon>
        <taxon>Haplosclerida</taxon>
        <taxon>Niphatidae</taxon>
        <taxon>Amphimedon</taxon>
    </lineage>
</organism>
<dbReference type="InterPro" id="IPR018097">
    <property type="entry name" value="EGF_Ca-bd_CS"/>
</dbReference>
<feature type="domain" description="EGF-like calcium-binding" evidence="8">
    <location>
        <begin position="85"/>
        <end position="125"/>
    </location>
</feature>
<evidence type="ECO:0000256" key="4">
    <source>
        <dbReference type="ARBA" id="ARBA00022729"/>
    </source>
</evidence>
<keyword evidence="5" id="KW-0677">Repeat</keyword>
<keyword evidence="7" id="KW-0325">Glycoprotein</keyword>
<keyword evidence="6" id="KW-1015">Disulfide bond</keyword>
<name>A0AAN0JNG7_AMPQE</name>
<feature type="domain" description="EGF-like" evidence="9">
    <location>
        <begin position="48"/>
        <end position="84"/>
    </location>
</feature>
<dbReference type="GeneID" id="109586809"/>
<dbReference type="InterPro" id="IPR052080">
    <property type="entry name" value="vWF_C/EGF_Fibrillin"/>
</dbReference>
<dbReference type="Proteomes" id="UP000007879">
    <property type="component" value="Unassembled WGS sequence"/>
</dbReference>
<dbReference type="PANTHER" id="PTHR47333:SF4">
    <property type="entry name" value="EGF-LIKE DOMAIN-CONTAINING PROTEIN"/>
    <property type="match status" value="1"/>
</dbReference>
<dbReference type="SUPFAM" id="SSF57196">
    <property type="entry name" value="EGF/Laminin"/>
    <property type="match status" value="2"/>
</dbReference>
<dbReference type="SMART" id="SM00181">
    <property type="entry name" value="EGF"/>
    <property type="match status" value="2"/>
</dbReference>
<dbReference type="EnsemblMetazoa" id="XM_020003023.1">
    <property type="protein sequence ID" value="XP_019858582.1"/>
    <property type="gene ID" value="LOC109586809"/>
</dbReference>
<dbReference type="SMART" id="SM00179">
    <property type="entry name" value="EGF_CA"/>
    <property type="match status" value="2"/>
</dbReference>
<evidence type="ECO:0000256" key="3">
    <source>
        <dbReference type="ARBA" id="ARBA00022536"/>
    </source>
</evidence>
<dbReference type="GO" id="GO:0005509">
    <property type="term" value="F:calcium ion binding"/>
    <property type="evidence" value="ECO:0007669"/>
    <property type="project" value="InterPro"/>
</dbReference>
<evidence type="ECO:0000256" key="2">
    <source>
        <dbReference type="ARBA" id="ARBA00022525"/>
    </source>
</evidence>
<evidence type="ECO:0000259" key="9">
    <source>
        <dbReference type="SMART" id="SM00181"/>
    </source>
</evidence>
<evidence type="ECO:0000256" key="7">
    <source>
        <dbReference type="ARBA" id="ARBA00023180"/>
    </source>
</evidence>
<dbReference type="PROSITE" id="PS00010">
    <property type="entry name" value="ASX_HYDROXYL"/>
    <property type="match status" value="1"/>
</dbReference>
<evidence type="ECO:0000256" key="5">
    <source>
        <dbReference type="ARBA" id="ARBA00022737"/>
    </source>
</evidence>
<dbReference type="InterPro" id="IPR000152">
    <property type="entry name" value="EGF-type_Asp/Asn_hydroxyl_site"/>
</dbReference>
<dbReference type="Gene3D" id="2.10.25.10">
    <property type="entry name" value="Laminin"/>
    <property type="match status" value="2"/>
</dbReference>
<dbReference type="RefSeq" id="XP_019858582.1">
    <property type="nucleotide sequence ID" value="XM_020003023.1"/>
</dbReference>
<evidence type="ECO:0000313" key="10">
    <source>
        <dbReference type="EnsemblMetazoa" id="XP_019858582.1"/>
    </source>
</evidence>
<dbReference type="InterPro" id="IPR049883">
    <property type="entry name" value="NOTCH1_EGF-like"/>
</dbReference>
<dbReference type="Pfam" id="PF07645">
    <property type="entry name" value="EGF_CA"/>
    <property type="match status" value="2"/>
</dbReference>
<accession>A0AAN0JNG7</accession>
<protein>
    <recommendedName>
        <fullName evidence="12">EGF-like domain-containing protein</fullName>
    </recommendedName>
</protein>
<reference evidence="11" key="1">
    <citation type="journal article" date="2010" name="Nature">
        <title>The Amphimedon queenslandica genome and the evolution of animal complexity.</title>
        <authorList>
            <person name="Srivastava M."/>
            <person name="Simakov O."/>
            <person name="Chapman J."/>
            <person name="Fahey B."/>
            <person name="Gauthier M.E."/>
            <person name="Mitros T."/>
            <person name="Richards G.S."/>
            <person name="Conaco C."/>
            <person name="Dacre M."/>
            <person name="Hellsten U."/>
            <person name="Larroux C."/>
            <person name="Putnam N.H."/>
            <person name="Stanke M."/>
            <person name="Adamska M."/>
            <person name="Darling A."/>
            <person name="Degnan S.M."/>
            <person name="Oakley T.H."/>
            <person name="Plachetzki D.C."/>
            <person name="Zhai Y."/>
            <person name="Adamski M."/>
            <person name="Calcino A."/>
            <person name="Cummins S.F."/>
            <person name="Goodstein D.M."/>
            <person name="Harris C."/>
            <person name="Jackson D.J."/>
            <person name="Leys S.P."/>
            <person name="Shu S."/>
            <person name="Woodcroft B.J."/>
            <person name="Vervoort M."/>
            <person name="Kosik K.S."/>
            <person name="Manning G."/>
            <person name="Degnan B.M."/>
            <person name="Rokhsar D.S."/>
        </authorList>
    </citation>
    <scope>NUCLEOTIDE SEQUENCE [LARGE SCALE GENOMIC DNA]</scope>
</reference>
<dbReference type="InterPro" id="IPR000742">
    <property type="entry name" value="EGF"/>
</dbReference>
<evidence type="ECO:0000259" key="8">
    <source>
        <dbReference type="SMART" id="SM00179"/>
    </source>
</evidence>
<evidence type="ECO:0008006" key="12">
    <source>
        <dbReference type="Google" id="ProtNLM"/>
    </source>
</evidence>
<dbReference type="CDD" id="cd00054">
    <property type="entry name" value="EGF_CA"/>
    <property type="match status" value="1"/>
</dbReference>
<dbReference type="KEGG" id="aqu:109586809"/>
<sequence>MDAITLVLIHKEVMSVIAWMDSIYEITNAKVVIICLYLNNNVIIDIDECNNTNGGFQQLCTNTFGSYYCSCNTGFNLRHNSFCADVDECSTGTNNCSHKCVNEIGSFHCECFSDEVLSDDRVSCKVAGGTSNANTSNQLENSLYDTVPLLIISLITFSYLCTNNNISDCGS</sequence>
<dbReference type="AlphaFoldDB" id="A0AAN0JNG7"/>
<dbReference type="PANTHER" id="PTHR47333">
    <property type="entry name" value="VON WILLEBRAND FACTOR C AND EGF DOMAIN-CONTAINING PROTEIN"/>
    <property type="match status" value="1"/>
</dbReference>
<evidence type="ECO:0000313" key="11">
    <source>
        <dbReference type="Proteomes" id="UP000007879"/>
    </source>
</evidence>
<reference evidence="10" key="2">
    <citation type="submission" date="2024-06" db="UniProtKB">
        <authorList>
            <consortium name="EnsemblMetazoa"/>
        </authorList>
    </citation>
    <scope>IDENTIFICATION</scope>
</reference>
<keyword evidence="11" id="KW-1185">Reference proteome</keyword>
<feature type="domain" description="EGF-like" evidence="9">
    <location>
        <begin position="88"/>
        <end position="125"/>
    </location>
</feature>
<evidence type="ECO:0000256" key="1">
    <source>
        <dbReference type="ARBA" id="ARBA00004613"/>
    </source>
</evidence>
<proteinExistence type="predicted"/>